<dbReference type="SUPFAM" id="SSF55447">
    <property type="entry name" value="CO dehydrogenase flavoprotein C-terminal domain-like"/>
    <property type="match status" value="1"/>
</dbReference>
<dbReference type="SMART" id="SM01092">
    <property type="entry name" value="CO_deh_flav_C"/>
    <property type="match status" value="1"/>
</dbReference>
<sequence>MFAFAYHRPRSLADAVGLLGAHEEAKPLAGGQTLIATLKQRLAAPGDLVDLAAVPELRAIALEDGRLVVGAMARHADVAASPLVRASLPALAALAGLIGDPAVRNRGTLGGSLANNDPSADYPAACLALAATIVTNRREIAAADFFTGLFETVLEPDEIVVRVMFPLGGEGAYAKFPNPASRYAMAGVFVWRGAGGSGEELVRVAVTGAGQGGVFRWAEAEAALAADFSAAALEPLGLPAEDMIEDIHGSGAYRAHLAGVMARRAVTRMAGAG</sequence>
<reference evidence="5" key="2">
    <citation type="submission" date="2023-01" db="EMBL/GenBank/DDBJ databases">
        <authorList>
            <person name="Sun Q."/>
            <person name="Evtushenko L."/>
        </authorList>
    </citation>
    <scope>NUCLEOTIDE SEQUENCE</scope>
    <source>
        <strain evidence="5">VKM B-2484</strain>
    </source>
</reference>
<protein>
    <submittedName>
        <fullName evidence="5">Carbon monoxide dehydrogenase</fullName>
    </submittedName>
</protein>
<dbReference type="RefSeq" id="WP_213368389.1">
    <property type="nucleotide sequence ID" value="NZ_BSFJ01000035.1"/>
</dbReference>
<dbReference type="PROSITE" id="PS51387">
    <property type="entry name" value="FAD_PCMH"/>
    <property type="match status" value="1"/>
</dbReference>
<evidence type="ECO:0000259" key="4">
    <source>
        <dbReference type="PROSITE" id="PS51387"/>
    </source>
</evidence>
<keyword evidence="6" id="KW-1185">Reference proteome</keyword>
<evidence type="ECO:0000313" key="5">
    <source>
        <dbReference type="EMBL" id="GLK73945.1"/>
    </source>
</evidence>
<evidence type="ECO:0000256" key="1">
    <source>
        <dbReference type="ARBA" id="ARBA00022630"/>
    </source>
</evidence>
<dbReference type="Gene3D" id="3.30.465.10">
    <property type="match status" value="1"/>
</dbReference>
<dbReference type="Pfam" id="PF00941">
    <property type="entry name" value="FAD_binding_5"/>
    <property type="match status" value="1"/>
</dbReference>
<feature type="domain" description="FAD-binding PCMH-type" evidence="4">
    <location>
        <begin position="1"/>
        <end position="170"/>
    </location>
</feature>
<dbReference type="InterPro" id="IPR016167">
    <property type="entry name" value="FAD-bd_PCMH_sub1"/>
</dbReference>
<accession>A0A9W6N1A3</accession>
<dbReference type="GO" id="GO:0016491">
    <property type="term" value="F:oxidoreductase activity"/>
    <property type="evidence" value="ECO:0007669"/>
    <property type="project" value="UniProtKB-KW"/>
</dbReference>
<gene>
    <name evidence="5" type="ORF">GCM10017643_40630</name>
</gene>
<reference evidence="5" key="1">
    <citation type="journal article" date="2014" name="Int. J. Syst. Evol. Microbiol.">
        <title>Complete genome sequence of Corynebacterium casei LMG S-19264T (=DSM 44701T), isolated from a smear-ripened cheese.</title>
        <authorList>
            <consortium name="US DOE Joint Genome Institute (JGI-PGF)"/>
            <person name="Walter F."/>
            <person name="Albersmeier A."/>
            <person name="Kalinowski J."/>
            <person name="Ruckert C."/>
        </authorList>
    </citation>
    <scope>NUCLEOTIDE SEQUENCE</scope>
    <source>
        <strain evidence="5">VKM B-2484</strain>
    </source>
</reference>
<dbReference type="InterPro" id="IPR005107">
    <property type="entry name" value="CO_DH_flav_C"/>
</dbReference>
<dbReference type="PANTHER" id="PTHR42659">
    <property type="entry name" value="XANTHINE DEHYDROGENASE SUBUNIT C-RELATED"/>
    <property type="match status" value="1"/>
</dbReference>
<dbReference type="PANTHER" id="PTHR42659:SF2">
    <property type="entry name" value="XANTHINE DEHYDROGENASE SUBUNIT C-RELATED"/>
    <property type="match status" value="1"/>
</dbReference>
<dbReference type="InterPro" id="IPR002346">
    <property type="entry name" value="Mopterin_DH_FAD-bd"/>
</dbReference>
<dbReference type="InterPro" id="IPR036318">
    <property type="entry name" value="FAD-bd_PCMH-like_sf"/>
</dbReference>
<comment type="caution">
    <text evidence="5">The sequence shown here is derived from an EMBL/GenBank/DDBJ whole genome shotgun (WGS) entry which is preliminary data.</text>
</comment>
<dbReference type="Proteomes" id="UP001143370">
    <property type="component" value="Unassembled WGS sequence"/>
</dbReference>
<dbReference type="InterPro" id="IPR016169">
    <property type="entry name" value="FAD-bd_PCMH_sub2"/>
</dbReference>
<proteinExistence type="predicted"/>
<dbReference type="GO" id="GO:0071949">
    <property type="term" value="F:FAD binding"/>
    <property type="evidence" value="ECO:0007669"/>
    <property type="project" value="InterPro"/>
</dbReference>
<dbReference type="InterPro" id="IPR016166">
    <property type="entry name" value="FAD-bd_PCMH"/>
</dbReference>
<dbReference type="EMBL" id="BSFJ01000035">
    <property type="protein sequence ID" value="GLK73945.1"/>
    <property type="molecule type" value="Genomic_DNA"/>
</dbReference>
<dbReference type="Gene3D" id="3.30.390.50">
    <property type="entry name" value="CO dehydrogenase flavoprotein, C-terminal domain"/>
    <property type="match status" value="1"/>
</dbReference>
<dbReference type="InterPro" id="IPR036683">
    <property type="entry name" value="CO_DH_flav_C_dom_sf"/>
</dbReference>
<dbReference type="InterPro" id="IPR051312">
    <property type="entry name" value="Diverse_Substr_Oxidored"/>
</dbReference>
<dbReference type="AlphaFoldDB" id="A0A9W6N1A3"/>
<dbReference type="SUPFAM" id="SSF56176">
    <property type="entry name" value="FAD-binding/transporter-associated domain-like"/>
    <property type="match status" value="1"/>
</dbReference>
<evidence type="ECO:0000256" key="2">
    <source>
        <dbReference type="ARBA" id="ARBA00022827"/>
    </source>
</evidence>
<keyword evidence="1" id="KW-0285">Flavoprotein</keyword>
<evidence type="ECO:0000256" key="3">
    <source>
        <dbReference type="ARBA" id="ARBA00023002"/>
    </source>
</evidence>
<name>A0A9W6N1A3_9HYPH</name>
<keyword evidence="2" id="KW-0274">FAD</keyword>
<organism evidence="5 6">
    <name type="scientific">Ancylobacter dichloromethanicus</name>
    <dbReference type="NCBI Taxonomy" id="518825"/>
    <lineage>
        <taxon>Bacteria</taxon>
        <taxon>Pseudomonadati</taxon>
        <taxon>Pseudomonadota</taxon>
        <taxon>Alphaproteobacteria</taxon>
        <taxon>Hyphomicrobiales</taxon>
        <taxon>Xanthobacteraceae</taxon>
        <taxon>Ancylobacter</taxon>
    </lineage>
</organism>
<keyword evidence="3" id="KW-0560">Oxidoreductase</keyword>
<dbReference type="FunFam" id="3.30.465.10:FF:000017">
    <property type="entry name" value="Xanthine dehydrogenase, FAD binding subunit"/>
    <property type="match status" value="1"/>
</dbReference>
<dbReference type="Gene3D" id="3.30.43.10">
    <property type="entry name" value="Uridine Diphospho-n-acetylenolpyruvylglucosamine Reductase, domain 2"/>
    <property type="match status" value="1"/>
</dbReference>
<evidence type="ECO:0000313" key="6">
    <source>
        <dbReference type="Proteomes" id="UP001143370"/>
    </source>
</evidence>